<feature type="compositionally biased region" description="Pro residues" evidence="1">
    <location>
        <begin position="23"/>
        <end position="40"/>
    </location>
</feature>
<dbReference type="InterPro" id="IPR031355">
    <property type="entry name" value="YBL010C/LAA2-like"/>
</dbReference>
<accession>A0A5C3L7A7</accession>
<dbReference type="PANTHER" id="PTHR38698:SF1">
    <property type="entry name" value="FUNGAL PROTEIN"/>
    <property type="match status" value="1"/>
</dbReference>
<evidence type="ECO:0000313" key="2">
    <source>
        <dbReference type="EMBL" id="TFK28884.1"/>
    </source>
</evidence>
<feature type="compositionally biased region" description="Acidic residues" evidence="1">
    <location>
        <begin position="42"/>
        <end position="52"/>
    </location>
</feature>
<proteinExistence type="predicted"/>
<organism evidence="2 3">
    <name type="scientific">Coprinopsis marcescibilis</name>
    <name type="common">Agaric fungus</name>
    <name type="synonym">Psathyrella marcescibilis</name>
    <dbReference type="NCBI Taxonomy" id="230819"/>
    <lineage>
        <taxon>Eukaryota</taxon>
        <taxon>Fungi</taxon>
        <taxon>Dikarya</taxon>
        <taxon>Basidiomycota</taxon>
        <taxon>Agaricomycotina</taxon>
        <taxon>Agaricomycetes</taxon>
        <taxon>Agaricomycetidae</taxon>
        <taxon>Agaricales</taxon>
        <taxon>Agaricineae</taxon>
        <taxon>Psathyrellaceae</taxon>
        <taxon>Coprinopsis</taxon>
    </lineage>
</organism>
<gene>
    <name evidence="2" type="ORF">FA15DRAFT_664973</name>
</gene>
<name>A0A5C3L7A7_COPMA</name>
<evidence type="ECO:0000313" key="3">
    <source>
        <dbReference type="Proteomes" id="UP000307440"/>
    </source>
</evidence>
<dbReference type="OrthoDB" id="5378975at2759"/>
<feature type="region of interest" description="Disordered" evidence="1">
    <location>
        <begin position="210"/>
        <end position="247"/>
    </location>
</feature>
<reference evidence="2 3" key="1">
    <citation type="journal article" date="2019" name="Nat. Ecol. Evol.">
        <title>Megaphylogeny resolves global patterns of mushroom evolution.</title>
        <authorList>
            <person name="Varga T."/>
            <person name="Krizsan K."/>
            <person name="Foldi C."/>
            <person name="Dima B."/>
            <person name="Sanchez-Garcia M."/>
            <person name="Sanchez-Ramirez S."/>
            <person name="Szollosi G.J."/>
            <person name="Szarkandi J.G."/>
            <person name="Papp V."/>
            <person name="Albert L."/>
            <person name="Andreopoulos W."/>
            <person name="Angelini C."/>
            <person name="Antonin V."/>
            <person name="Barry K.W."/>
            <person name="Bougher N.L."/>
            <person name="Buchanan P."/>
            <person name="Buyck B."/>
            <person name="Bense V."/>
            <person name="Catcheside P."/>
            <person name="Chovatia M."/>
            <person name="Cooper J."/>
            <person name="Damon W."/>
            <person name="Desjardin D."/>
            <person name="Finy P."/>
            <person name="Geml J."/>
            <person name="Haridas S."/>
            <person name="Hughes K."/>
            <person name="Justo A."/>
            <person name="Karasinski D."/>
            <person name="Kautmanova I."/>
            <person name="Kiss B."/>
            <person name="Kocsube S."/>
            <person name="Kotiranta H."/>
            <person name="LaButti K.M."/>
            <person name="Lechner B.E."/>
            <person name="Liimatainen K."/>
            <person name="Lipzen A."/>
            <person name="Lukacs Z."/>
            <person name="Mihaltcheva S."/>
            <person name="Morgado L.N."/>
            <person name="Niskanen T."/>
            <person name="Noordeloos M.E."/>
            <person name="Ohm R.A."/>
            <person name="Ortiz-Santana B."/>
            <person name="Ovrebo C."/>
            <person name="Racz N."/>
            <person name="Riley R."/>
            <person name="Savchenko A."/>
            <person name="Shiryaev A."/>
            <person name="Soop K."/>
            <person name="Spirin V."/>
            <person name="Szebenyi C."/>
            <person name="Tomsovsky M."/>
            <person name="Tulloss R.E."/>
            <person name="Uehling J."/>
            <person name="Grigoriev I.V."/>
            <person name="Vagvolgyi C."/>
            <person name="Papp T."/>
            <person name="Martin F.M."/>
            <person name="Miettinen O."/>
            <person name="Hibbett D.S."/>
            <person name="Nagy L.G."/>
        </authorList>
    </citation>
    <scope>NUCLEOTIDE SEQUENCE [LARGE SCALE GENOMIC DNA]</scope>
    <source>
        <strain evidence="2 3">CBS 121175</strain>
    </source>
</reference>
<dbReference type="Proteomes" id="UP000307440">
    <property type="component" value="Unassembled WGS sequence"/>
</dbReference>
<dbReference type="AlphaFoldDB" id="A0A5C3L7A7"/>
<dbReference type="EMBL" id="ML210153">
    <property type="protein sequence ID" value="TFK28884.1"/>
    <property type="molecule type" value="Genomic_DNA"/>
</dbReference>
<dbReference type="Pfam" id="PF17104">
    <property type="entry name" value="YBL010C_LAA2"/>
    <property type="match status" value="1"/>
</dbReference>
<feature type="region of interest" description="Disordered" evidence="1">
    <location>
        <begin position="1"/>
        <end position="52"/>
    </location>
</feature>
<evidence type="ECO:0000256" key="1">
    <source>
        <dbReference type="SAM" id="MobiDB-lite"/>
    </source>
</evidence>
<keyword evidence="3" id="KW-1185">Reference proteome</keyword>
<dbReference type="PANTHER" id="PTHR38698">
    <property type="entry name" value="EXPRESSED PROTEIN"/>
    <property type="match status" value="1"/>
</dbReference>
<sequence>MDDDLTWDSSVWATADPVVAPAPSKPKPPPPNIEIPPPPQLFDDDAGFGDFDDFAAPEDVAQEEMKDDDFGDFEDFGEGVVEPVSSFHDDLDSFQPVAGPSSQRDWRPLEVAPSASRHELKDQIDEILGPIWEGENILRVTTDDPIREVEGAGQILTTRSSREMYQILLKANPPTNPTNWTRSRIRRQHLISLGIPVNLDEVLPKAPGKPLPVLEVHTRPKSTPPGRLSSSRSGTPQPGGPKNGIVAQFGPKPDIDIGRISRMLDSDPEWLKVQPLINLERQLAELKQQTANVSALLTYLMQSRDALQQDSETYNGLIAELVSEVAQKVKSGKPGLTRTMSARR</sequence>
<dbReference type="STRING" id="230819.A0A5C3L7A7"/>
<protein>
    <submittedName>
        <fullName evidence="2">Uncharacterized protein</fullName>
    </submittedName>
</protein>